<organism evidence="1">
    <name type="scientific">Rhizophora mucronata</name>
    <name type="common">Asiatic mangrove</name>
    <dbReference type="NCBI Taxonomy" id="61149"/>
    <lineage>
        <taxon>Eukaryota</taxon>
        <taxon>Viridiplantae</taxon>
        <taxon>Streptophyta</taxon>
        <taxon>Embryophyta</taxon>
        <taxon>Tracheophyta</taxon>
        <taxon>Spermatophyta</taxon>
        <taxon>Magnoliopsida</taxon>
        <taxon>eudicotyledons</taxon>
        <taxon>Gunneridae</taxon>
        <taxon>Pentapetalae</taxon>
        <taxon>rosids</taxon>
        <taxon>fabids</taxon>
        <taxon>Malpighiales</taxon>
        <taxon>Rhizophoraceae</taxon>
        <taxon>Rhizophora</taxon>
    </lineage>
</organism>
<reference evidence="1" key="1">
    <citation type="submission" date="2018-02" db="EMBL/GenBank/DDBJ databases">
        <title>Rhizophora mucronata_Transcriptome.</title>
        <authorList>
            <person name="Meera S.P."/>
            <person name="Sreeshan A."/>
            <person name="Augustine A."/>
        </authorList>
    </citation>
    <scope>NUCLEOTIDE SEQUENCE</scope>
    <source>
        <tissue evidence="1">Leaf</tissue>
    </source>
</reference>
<dbReference type="AlphaFoldDB" id="A0A2P2NJL4"/>
<accession>A0A2P2NJL4</accession>
<sequence>METSKKKTKDAGQWMCDGFTLECYPPLNHLGSGQMHRHYTYT</sequence>
<protein>
    <submittedName>
        <fullName evidence="1">Uncharacterized protein</fullName>
    </submittedName>
</protein>
<evidence type="ECO:0000313" key="1">
    <source>
        <dbReference type="EMBL" id="MBX42600.1"/>
    </source>
</evidence>
<dbReference type="EMBL" id="GGEC01062116">
    <property type="protein sequence ID" value="MBX42600.1"/>
    <property type="molecule type" value="Transcribed_RNA"/>
</dbReference>
<name>A0A2P2NJL4_RHIMU</name>
<proteinExistence type="predicted"/>